<comment type="function">
    <text evidence="5">NDH-1 shuttles electrons from NADH, via FMN and iron-sulfur (Fe-S) centers, to quinones in the respiratory chain. The immediate electron acceptor for the enzyme in this species is believed to be ubiquinone. Couples the redox reaction to proton translocation (for every two electrons transferred, four hydrogen ions are translocated across the cytoplasmic membrane), and thus conserves the redox energy in a proton gradient. This subunit may bind ubiquinone.</text>
</comment>
<evidence type="ECO:0000256" key="3">
    <source>
        <dbReference type="ARBA" id="ARBA00022989"/>
    </source>
</evidence>
<dbReference type="EMBL" id="AAMS01000007">
    <property type="protein sequence ID" value="EAQ05653.1"/>
    <property type="molecule type" value="Genomic_DNA"/>
</dbReference>
<dbReference type="AlphaFoldDB" id="A3V7K3"/>
<feature type="transmembrane region" description="Helical" evidence="5">
    <location>
        <begin position="21"/>
        <end position="50"/>
    </location>
</feature>
<dbReference type="Proteomes" id="UP000004507">
    <property type="component" value="Unassembled WGS sequence"/>
</dbReference>
<feature type="transmembrane region" description="Helical" evidence="5">
    <location>
        <begin position="211"/>
        <end position="229"/>
    </location>
</feature>
<keyword evidence="2 5" id="KW-0812">Transmembrane</keyword>
<keyword evidence="5" id="KW-0830">Ubiquinone</keyword>
<dbReference type="PROSITE" id="PS00668">
    <property type="entry name" value="COMPLEX1_ND1_2"/>
    <property type="match status" value="1"/>
</dbReference>
<organism evidence="7 8">
    <name type="scientific">Yoonia vestfoldensis SKA53</name>
    <dbReference type="NCBI Taxonomy" id="314232"/>
    <lineage>
        <taxon>Bacteria</taxon>
        <taxon>Pseudomonadati</taxon>
        <taxon>Pseudomonadota</taxon>
        <taxon>Alphaproteobacteria</taxon>
        <taxon>Rhodobacterales</taxon>
        <taxon>Paracoccaceae</taxon>
        <taxon>Yoonia</taxon>
    </lineage>
</organism>
<evidence type="ECO:0000256" key="4">
    <source>
        <dbReference type="ARBA" id="ARBA00023136"/>
    </source>
</evidence>
<dbReference type="STRING" id="314232.SKA53_06102"/>
<keyword evidence="7" id="KW-0560">Oxidoreductase</keyword>
<dbReference type="PANTHER" id="PTHR11432">
    <property type="entry name" value="NADH DEHYDROGENASE SUBUNIT 1"/>
    <property type="match status" value="1"/>
</dbReference>
<feature type="transmembrane region" description="Helical" evidence="5">
    <location>
        <begin position="126"/>
        <end position="151"/>
    </location>
</feature>
<dbReference type="eggNOG" id="COG1005">
    <property type="taxonomic scope" value="Bacteria"/>
</dbReference>
<keyword evidence="4 5" id="KW-0472">Membrane</keyword>
<keyword evidence="5" id="KW-0874">Quinone</keyword>
<dbReference type="EC" id="7.1.1.-" evidence="5"/>
<reference evidence="7 8" key="1">
    <citation type="submission" date="2006-01" db="EMBL/GenBank/DDBJ databases">
        <authorList>
            <person name="Hagstrom A."/>
            <person name="Ferriera S."/>
            <person name="Johnson J."/>
            <person name="Kravitz S."/>
            <person name="Halpern A."/>
            <person name="Remington K."/>
            <person name="Beeson K."/>
            <person name="Tran B."/>
            <person name="Rogers Y.-H."/>
            <person name="Friedman R."/>
            <person name="Venter J.C."/>
        </authorList>
    </citation>
    <scope>NUCLEOTIDE SEQUENCE [LARGE SCALE GENOMIC DNA]</scope>
    <source>
        <strain evidence="7 8">SKA53</strain>
    </source>
</reference>
<feature type="transmembrane region" description="Helical" evidence="5">
    <location>
        <begin position="327"/>
        <end position="347"/>
    </location>
</feature>
<protein>
    <recommendedName>
        <fullName evidence="5">NADH-quinone oxidoreductase subunit H</fullName>
        <ecNumber evidence="5">7.1.1.-</ecNumber>
    </recommendedName>
    <alternativeName>
        <fullName evidence="5">NADH dehydrogenase I subunit H</fullName>
    </alternativeName>
    <alternativeName>
        <fullName evidence="5">NDH-1 subunit H</fullName>
    </alternativeName>
</protein>
<dbReference type="Pfam" id="PF00146">
    <property type="entry name" value="NADHdh"/>
    <property type="match status" value="1"/>
</dbReference>
<dbReference type="HAMAP" id="MF_01350">
    <property type="entry name" value="NDH1_NuoH"/>
    <property type="match status" value="1"/>
</dbReference>
<dbReference type="NCBIfam" id="NF004741">
    <property type="entry name" value="PRK06076.1-2"/>
    <property type="match status" value="1"/>
</dbReference>
<evidence type="ECO:0000256" key="6">
    <source>
        <dbReference type="RuleBase" id="RU000471"/>
    </source>
</evidence>
<evidence type="ECO:0000256" key="1">
    <source>
        <dbReference type="ARBA" id="ARBA00004141"/>
    </source>
</evidence>
<evidence type="ECO:0000313" key="8">
    <source>
        <dbReference type="Proteomes" id="UP000004507"/>
    </source>
</evidence>
<feature type="transmembrane region" description="Helical" evidence="5">
    <location>
        <begin position="100"/>
        <end position="120"/>
    </location>
</feature>
<evidence type="ECO:0000256" key="5">
    <source>
        <dbReference type="HAMAP-Rule" id="MF_01350"/>
    </source>
</evidence>
<sequence length="363" mass="40479">MPRRAKPHRWLRNKDDTMVEFFTNTNLGIVLLILGQSLLVLIPLLLALAFLMYADRKVWAAVQMRRGPNIVGPFGLLQSFADFLKYIVKEIVVPAGADKFVFFLAPMITFVVAVISWAVIPFNDGWVLADINIAIFYILAISSLGVYGIIMGGWASNSKYPFLGSLRSAAQMISYEVSIGLIIIGVIISTGSMNLTDIVNAQRGNAGLFNWYLIAHFPMLFLFFISALAETNRPPFDLPEAESELVAGYQVEYSSTPFLLFMIGELMAVVLMCALVTLLFLGGWLSPIPGLPDGILWMVGKMMLVFFAFAMVKAITPRYRYDQLMRIGWKVFLPLSLGWVVLVAFLAKYEVLGGFWARWTIGG</sequence>
<comment type="subunit">
    <text evidence="5">NDH-1 is composed of 14 different subunits. Subunits NuoA, H, J, K, L, M, N constitute the membrane sector of the complex.</text>
</comment>
<evidence type="ECO:0000313" key="7">
    <source>
        <dbReference type="EMBL" id="EAQ05653.1"/>
    </source>
</evidence>
<dbReference type="InterPro" id="IPR001694">
    <property type="entry name" value="NADH_UbQ_OxRdtase_su1/FPO"/>
</dbReference>
<dbReference type="InterPro" id="IPR018086">
    <property type="entry name" value="NADH_UbQ_OxRdtase_su1_CS"/>
</dbReference>
<keyword evidence="5" id="KW-1278">Translocase</keyword>
<comment type="caution">
    <text evidence="7">The sequence shown here is derived from an EMBL/GenBank/DDBJ whole genome shotgun (WGS) entry which is preliminary data.</text>
</comment>
<name>A3V7K3_9RHOB</name>
<comment type="catalytic activity">
    <reaction evidence="5">
        <text>a quinone + NADH + 5 H(+)(in) = a quinol + NAD(+) + 4 H(+)(out)</text>
        <dbReference type="Rhea" id="RHEA:57888"/>
        <dbReference type="ChEBI" id="CHEBI:15378"/>
        <dbReference type="ChEBI" id="CHEBI:24646"/>
        <dbReference type="ChEBI" id="CHEBI:57540"/>
        <dbReference type="ChEBI" id="CHEBI:57945"/>
        <dbReference type="ChEBI" id="CHEBI:132124"/>
    </reaction>
</comment>
<dbReference type="GO" id="GO:0009060">
    <property type="term" value="P:aerobic respiration"/>
    <property type="evidence" value="ECO:0007669"/>
    <property type="project" value="TreeGrafter"/>
</dbReference>
<comment type="similarity">
    <text evidence="5 6">Belongs to the complex I subunit 1 family.</text>
</comment>
<feature type="transmembrane region" description="Helical" evidence="5">
    <location>
        <begin position="258"/>
        <end position="282"/>
    </location>
</feature>
<proteinExistence type="inferred from homology"/>
<dbReference type="GO" id="GO:0048038">
    <property type="term" value="F:quinone binding"/>
    <property type="evidence" value="ECO:0007669"/>
    <property type="project" value="UniProtKB-KW"/>
</dbReference>
<dbReference type="GO" id="GO:0005886">
    <property type="term" value="C:plasma membrane"/>
    <property type="evidence" value="ECO:0007669"/>
    <property type="project" value="UniProtKB-SubCell"/>
</dbReference>
<dbReference type="NCBIfam" id="NF004745">
    <property type="entry name" value="PRK06076.1-6"/>
    <property type="match status" value="1"/>
</dbReference>
<keyword evidence="5" id="KW-1003">Cell membrane</keyword>
<evidence type="ECO:0000256" key="2">
    <source>
        <dbReference type="ARBA" id="ARBA00022692"/>
    </source>
</evidence>
<keyword evidence="8" id="KW-1185">Reference proteome</keyword>
<dbReference type="GO" id="GO:0003954">
    <property type="term" value="F:NADH dehydrogenase activity"/>
    <property type="evidence" value="ECO:0007669"/>
    <property type="project" value="TreeGrafter"/>
</dbReference>
<dbReference type="HOGENOM" id="CLU_015134_0_1_5"/>
<gene>
    <name evidence="5" type="primary">nuoH</name>
    <name evidence="7" type="ORF">SKA53_06102</name>
</gene>
<accession>A3V7K3</accession>
<dbReference type="GO" id="GO:0016655">
    <property type="term" value="F:oxidoreductase activity, acting on NAD(P)H, quinone or similar compound as acceptor"/>
    <property type="evidence" value="ECO:0007669"/>
    <property type="project" value="UniProtKB-UniRule"/>
</dbReference>
<feature type="transmembrane region" description="Helical" evidence="5">
    <location>
        <begin position="172"/>
        <end position="191"/>
    </location>
</feature>
<comment type="subcellular location">
    <subcellularLocation>
        <location evidence="5 6">Cell membrane</location>
        <topology evidence="5 6">Multi-pass membrane protein</topology>
    </subcellularLocation>
    <subcellularLocation>
        <location evidence="1">Membrane</location>
        <topology evidence="1">Multi-pass membrane protein</topology>
    </subcellularLocation>
</comment>
<keyword evidence="5 6" id="KW-0520">NAD</keyword>
<keyword evidence="3 5" id="KW-1133">Transmembrane helix</keyword>
<feature type="transmembrane region" description="Helical" evidence="5">
    <location>
        <begin position="294"/>
        <end position="315"/>
    </location>
</feature>
<dbReference type="PANTHER" id="PTHR11432:SF3">
    <property type="entry name" value="NADH-UBIQUINONE OXIDOREDUCTASE CHAIN 1"/>
    <property type="match status" value="1"/>
</dbReference>